<reference evidence="1 2" key="1">
    <citation type="journal article" date="2021" name="Appl. Environ. Microbiol.">
        <title>Genetic linkage and physical mapping for an oyster mushroom Pleurotus cornucopiae and QTL analysis for the trait cap color.</title>
        <authorList>
            <person name="Zhang Y."/>
            <person name="Gao W."/>
            <person name="Sonnenberg A."/>
            <person name="Chen Q."/>
            <person name="Zhang J."/>
            <person name="Huang C."/>
        </authorList>
    </citation>
    <scope>NUCLEOTIDE SEQUENCE [LARGE SCALE GENOMIC DNA]</scope>
    <source>
        <strain evidence="1">CCMSSC00406</strain>
    </source>
</reference>
<keyword evidence="2" id="KW-1185">Reference proteome</keyword>
<name>A0ACB7J9R0_PLECO</name>
<gene>
    <name evidence="1" type="ORF">CCMSSC00406_0008962</name>
</gene>
<evidence type="ECO:0000313" key="1">
    <source>
        <dbReference type="EMBL" id="KAG9226990.1"/>
    </source>
</evidence>
<dbReference type="EMBL" id="WQMT02000002">
    <property type="protein sequence ID" value="KAG9226990.1"/>
    <property type="molecule type" value="Genomic_DNA"/>
</dbReference>
<protein>
    <submittedName>
        <fullName evidence="1">Uncharacterized protein</fullName>
    </submittedName>
</protein>
<sequence>MSEQPPPTPPVENAPSEARVTDTDEPPPHNEEPSSAPEPSPDGGDVDEDKGKGVASTAPEEDKPFTRNWAQGARLEFLNEWLPRYQAAVKERRSKATELINTILNSYFRRFDWRMPVTEEPGPDDKAPSTLEPVTPEERARKGKAITNWMNYRANKVDHKKKHLVSTDDKDPYAVLLSKLSGVPIKPPKRLSGWQALQKWGHEAHEADFNAQLASTGTAPGKALALRNKFYEDTFKALLPPQQKLWIDRAAEAHKEAKEAIKQRAARIEAFSPAERQEALDRIGRFIYPILDGVSSLLGMHTSFFIGGPEPVQGGQVNVISLHTGHNLEASPQTWADANAVAFRRVTKCFQDYLETCYTQDDKDRAAIPGTVPGAAVPRASNIDPGPAAHKHAIPKGRHKRAKGGIESKVPTKRQRRRQSSSEESSSNNSTDSDDSHESVPTKAQRSRADDPRPGDLAYARRRAIQNKQEESRNRAKKHVDLRRQALLAKKAALEEAAEDDDDVSDEEVTFPITRIGPPGPRKRAPPPPSVVSSSNPTSDGNPTSDDVTPVDGNAHETTSEAERLAAGNAEKRDDKPASEDVERSTAITIESQTDTDIQNPSDRSSVPESSLTQGESSQPQPQPLPTPVGPEWFSKHMSKFVKLHKMPSEWTRVLKTFIELESQSSFANPSGPGTSLTTEHRPPQLAWWIGRARGPDPVIASEDRDTFGEAWWKWWKGLQPSWRSVDEEIELQNRHRNYHPAICHAPNAWRGLDKPGQNGFLSIVASLGWWGQAFVNAYPDDEDWVMVDDDAPTWLFAAIDVTWVMQCIMASRESVNT</sequence>
<evidence type="ECO:0000313" key="2">
    <source>
        <dbReference type="Proteomes" id="UP000824881"/>
    </source>
</evidence>
<comment type="caution">
    <text evidence="1">The sequence shown here is derived from an EMBL/GenBank/DDBJ whole genome shotgun (WGS) entry which is preliminary data.</text>
</comment>
<dbReference type="Proteomes" id="UP000824881">
    <property type="component" value="Unassembled WGS sequence"/>
</dbReference>
<proteinExistence type="predicted"/>
<organism evidence="1 2">
    <name type="scientific">Pleurotus cornucopiae</name>
    <name type="common">Cornucopia mushroom</name>
    <dbReference type="NCBI Taxonomy" id="5321"/>
    <lineage>
        <taxon>Eukaryota</taxon>
        <taxon>Fungi</taxon>
        <taxon>Dikarya</taxon>
        <taxon>Basidiomycota</taxon>
        <taxon>Agaricomycotina</taxon>
        <taxon>Agaricomycetes</taxon>
        <taxon>Agaricomycetidae</taxon>
        <taxon>Agaricales</taxon>
        <taxon>Pleurotineae</taxon>
        <taxon>Pleurotaceae</taxon>
        <taxon>Pleurotus</taxon>
    </lineage>
</organism>
<accession>A0ACB7J9R0</accession>